<dbReference type="Proteomes" id="UP000235828">
    <property type="component" value="Chromosome B"/>
</dbReference>
<protein>
    <submittedName>
        <fullName evidence="1">Uncharacterized protein</fullName>
    </submittedName>
</protein>
<dbReference type="EMBL" id="LT960612">
    <property type="protein sequence ID" value="SON52425.1"/>
    <property type="molecule type" value="Genomic_DNA"/>
</dbReference>
<name>A0A2N8ZKI9_9VIBR</name>
<dbReference type="AlphaFoldDB" id="A0A2N8ZKI9"/>
<evidence type="ECO:0000313" key="1">
    <source>
        <dbReference type="EMBL" id="SON52425.1"/>
    </source>
</evidence>
<dbReference type="KEGG" id="vta:B0814"/>
<keyword evidence="2" id="KW-1185">Reference proteome</keyword>
<gene>
    <name evidence="1" type="ORF">VTAP4600_B0814</name>
</gene>
<accession>A0A2N8ZKI9</accession>
<proteinExistence type="predicted"/>
<evidence type="ECO:0000313" key="2">
    <source>
        <dbReference type="Proteomes" id="UP000235828"/>
    </source>
</evidence>
<organism evidence="1 2">
    <name type="scientific">Vibrio tapetis subsp. tapetis</name>
    <dbReference type="NCBI Taxonomy" id="1671868"/>
    <lineage>
        <taxon>Bacteria</taxon>
        <taxon>Pseudomonadati</taxon>
        <taxon>Pseudomonadota</taxon>
        <taxon>Gammaproteobacteria</taxon>
        <taxon>Vibrionales</taxon>
        <taxon>Vibrionaceae</taxon>
        <taxon>Vibrio</taxon>
    </lineage>
</organism>
<sequence>MFIIKAEILGESSYKSMYKGLGQGLRVQDHRLLSIQVYVPLERSQINQK</sequence>
<reference evidence="1 2" key="1">
    <citation type="submission" date="2017-10" db="EMBL/GenBank/DDBJ databases">
        <authorList>
            <person name="Banno H."/>
            <person name="Chua N.-H."/>
        </authorList>
    </citation>
    <scope>NUCLEOTIDE SEQUENCE [LARGE SCALE GENOMIC DNA]</scope>
    <source>
        <strain evidence="1">Vibrio tapetis CECT4600</strain>
    </source>
</reference>